<evidence type="ECO:0000313" key="1">
    <source>
        <dbReference type="EMBL" id="JAH27643.1"/>
    </source>
</evidence>
<name>A0A0E9RH06_ANGAN</name>
<protein>
    <submittedName>
        <fullName evidence="1">Uncharacterized protein</fullName>
    </submittedName>
</protein>
<reference evidence="1" key="2">
    <citation type="journal article" date="2015" name="Fish Shellfish Immunol.">
        <title>Early steps in the European eel (Anguilla anguilla)-Vibrio vulnificus interaction in the gills: Role of the RtxA13 toxin.</title>
        <authorList>
            <person name="Callol A."/>
            <person name="Pajuelo D."/>
            <person name="Ebbesson L."/>
            <person name="Teles M."/>
            <person name="MacKenzie S."/>
            <person name="Amaro C."/>
        </authorList>
    </citation>
    <scope>NUCLEOTIDE SEQUENCE</scope>
</reference>
<organism evidence="1">
    <name type="scientific">Anguilla anguilla</name>
    <name type="common">European freshwater eel</name>
    <name type="synonym">Muraena anguilla</name>
    <dbReference type="NCBI Taxonomy" id="7936"/>
    <lineage>
        <taxon>Eukaryota</taxon>
        <taxon>Metazoa</taxon>
        <taxon>Chordata</taxon>
        <taxon>Craniata</taxon>
        <taxon>Vertebrata</taxon>
        <taxon>Euteleostomi</taxon>
        <taxon>Actinopterygii</taxon>
        <taxon>Neopterygii</taxon>
        <taxon>Teleostei</taxon>
        <taxon>Anguilliformes</taxon>
        <taxon>Anguillidae</taxon>
        <taxon>Anguilla</taxon>
    </lineage>
</organism>
<reference evidence="1" key="1">
    <citation type="submission" date="2014-11" db="EMBL/GenBank/DDBJ databases">
        <authorList>
            <person name="Amaro Gonzalez C."/>
        </authorList>
    </citation>
    <scope>NUCLEOTIDE SEQUENCE</scope>
</reference>
<proteinExistence type="predicted"/>
<accession>A0A0E9RH06</accession>
<dbReference type="AlphaFoldDB" id="A0A0E9RH06"/>
<sequence length="20" mass="2233">MDSSSLCLLVPHYTAAIVRR</sequence>
<dbReference type="EMBL" id="GBXM01080934">
    <property type="protein sequence ID" value="JAH27643.1"/>
    <property type="molecule type" value="Transcribed_RNA"/>
</dbReference>